<dbReference type="OrthoDB" id="9804482at2"/>
<keyword evidence="2" id="KW-0479">Metal-binding</keyword>
<dbReference type="RefSeq" id="WP_073617024.1">
    <property type="nucleotide sequence ID" value="NZ_FRFE01000056.1"/>
</dbReference>
<dbReference type="Proteomes" id="UP000184603">
    <property type="component" value="Unassembled WGS sequence"/>
</dbReference>
<evidence type="ECO:0000256" key="5">
    <source>
        <dbReference type="ARBA" id="ARBA00023049"/>
    </source>
</evidence>
<protein>
    <submittedName>
        <fullName evidence="7">DNA repair protein RadC</fullName>
    </submittedName>
</protein>
<evidence type="ECO:0000259" key="6">
    <source>
        <dbReference type="PROSITE" id="PS50249"/>
    </source>
</evidence>
<name>A0A1M7YLG7_9BACT</name>
<evidence type="ECO:0000256" key="3">
    <source>
        <dbReference type="ARBA" id="ARBA00022801"/>
    </source>
</evidence>
<keyword evidence="8" id="KW-1185">Reference proteome</keyword>
<evidence type="ECO:0000313" key="7">
    <source>
        <dbReference type="EMBL" id="SHO53465.1"/>
    </source>
</evidence>
<dbReference type="PANTHER" id="PTHR30471">
    <property type="entry name" value="DNA REPAIR PROTEIN RADC"/>
    <property type="match status" value="1"/>
</dbReference>
<dbReference type="CDD" id="cd08071">
    <property type="entry name" value="MPN_DUF2466"/>
    <property type="match status" value="1"/>
</dbReference>
<dbReference type="GO" id="GO:0008237">
    <property type="term" value="F:metallopeptidase activity"/>
    <property type="evidence" value="ECO:0007669"/>
    <property type="project" value="UniProtKB-KW"/>
</dbReference>
<dbReference type="InterPro" id="IPR037518">
    <property type="entry name" value="MPN"/>
</dbReference>
<dbReference type="PANTHER" id="PTHR30471:SF3">
    <property type="entry name" value="UPF0758 PROTEIN YEES-RELATED"/>
    <property type="match status" value="1"/>
</dbReference>
<keyword evidence="3" id="KW-0378">Hydrolase</keyword>
<dbReference type="GO" id="GO:0046872">
    <property type="term" value="F:metal ion binding"/>
    <property type="evidence" value="ECO:0007669"/>
    <property type="project" value="UniProtKB-KW"/>
</dbReference>
<dbReference type="PROSITE" id="PS50249">
    <property type="entry name" value="MPN"/>
    <property type="match status" value="1"/>
</dbReference>
<reference evidence="7 8" key="1">
    <citation type="submission" date="2016-12" db="EMBL/GenBank/DDBJ databases">
        <authorList>
            <person name="Song W.-J."/>
            <person name="Kurnit D.M."/>
        </authorList>
    </citation>
    <scope>NUCLEOTIDE SEQUENCE [LARGE SCALE GENOMIC DNA]</scope>
    <source>
        <strain evidence="7 8">DSM 18488</strain>
    </source>
</reference>
<dbReference type="GO" id="GO:0006508">
    <property type="term" value="P:proteolysis"/>
    <property type="evidence" value="ECO:0007669"/>
    <property type="project" value="UniProtKB-KW"/>
</dbReference>
<dbReference type="Gene3D" id="3.40.140.10">
    <property type="entry name" value="Cytidine Deaminase, domain 2"/>
    <property type="match status" value="1"/>
</dbReference>
<dbReference type="PROSITE" id="PS01302">
    <property type="entry name" value="UPF0758"/>
    <property type="match status" value="1"/>
</dbReference>
<dbReference type="STRING" id="1121416.SAMN02745220_05131"/>
<dbReference type="AlphaFoldDB" id="A0A1M7YLG7"/>
<dbReference type="EMBL" id="FRFE01000056">
    <property type="protein sequence ID" value="SHO53465.1"/>
    <property type="molecule type" value="Genomic_DNA"/>
</dbReference>
<dbReference type="SUPFAM" id="SSF102712">
    <property type="entry name" value="JAB1/MPN domain"/>
    <property type="match status" value="1"/>
</dbReference>
<keyword evidence="4" id="KW-0862">Zinc</keyword>
<keyword evidence="5" id="KW-0482">Metalloprotease</keyword>
<organism evidence="7 8">
    <name type="scientific">Desulfopila aestuarii DSM 18488</name>
    <dbReference type="NCBI Taxonomy" id="1121416"/>
    <lineage>
        <taxon>Bacteria</taxon>
        <taxon>Pseudomonadati</taxon>
        <taxon>Thermodesulfobacteriota</taxon>
        <taxon>Desulfobulbia</taxon>
        <taxon>Desulfobulbales</taxon>
        <taxon>Desulfocapsaceae</taxon>
        <taxon>Desulfopila</taxon>
    </lineage>
</organism>
<gene>
    <name evidence="7" type="ORF">SAMN02745220_05131</name>
</gene>
<evidence type="ECO:0000256" key="1">
    <source>
        <dbReference type="ARBA" id="ARBA00022670"/>
    </source>
</evidence>
<keyword evidence="1" id="KW-0645">Protease</keyword>
<evidence type="ECO:0000256" key="4">
    <source>
        <dbReference type="ARBA" id="ARBA00022833"/>
    </source>
</evidence>
<dbReference type="InterPro" id="IPR025657">
    <property type="entry name" value="RadC_JAB"/>
</dbReference>
<dbReference type="InterPro" id="IPR001405">
    <property type="entry name" value="UPF0758"/>
</dbReference>
<feature type="domain" description="MPN" evidence="6">
    <location>
        <begin position="36"/>
        <end position="157"/>
    </location>
</feature>
<evidence type="ECO:0000313" key="8">
    <source>
        <dbReference type="Proteomes" id="UP000184603"/>
    </source>
</evidence>
<dbReference type="Pfam" id="PF04002">
    <property type="entry name" value="RadC"/>
    <property type="match status" value="1"/>
</dbReference>
<proteinExistence type="predicted"/>
<sequence>MLYVKEANGLYQPAPAEMVFAEAHSICNTRLAAIEKISSSREAMAAIVWRMRNHPVEVFACQFLASDNRLLGYEEICSGTINLNVVHPREVVKAALRHDAAGVIFAHNHPSGNPEPSTQDIELTMELIGVLEPLRIHVFDHLIIGSRVISLADLGLLRL</sequence>
<evidence type="ECO:0000256" key="2">
    <source>
        <dbReference type="ARBA" id="ARBA00022723"/>
    </source>
</evidence>
<accession>A0A1M7YLG7</accession>
<dbReference type="InterPro" id="IPR020891">
    <property type="entry name" value="UPF0758_CS"/>
</dbReference>